<name>A0ACB8REP3_9AGAM</name>
<evidence type="ECO:0000313" key="1">
    <source>
        <dbReference type="EMBL" id="KAI0042344.1"/>
    </source>
</evidence>
<protein>
    <submittedName>
        <fullName evidence="1">Uncharacterized protein</fullName>
    </submittedName>
</protein>
<accession>A0ACB8REP3</accession>
<dbReference type="EMBL" id="MU276071">
    <property type="protein sequence ID" value="KAI0042344.1"/>
    <property type="molecule type" value="Genomic_DNA"/>
</dbReference>
<organism evidence="1 2">
    <name type="scientific">Auriscalpium vulgare</name>
    <dbReference type="NCBI Taxonomy" id="40419"/>
    <lineage>
        <taxon>Eukaryota</taxon>
        <taxon>Fungi</taxon>
        <taxon>Dikarya</taxon>
        <taxon>Basidiomycota</taxon>
        <taxon>Agaricomycotina</taxon>
        <taxon>Agaricomycetes</taxon>
        <taxon>Russulales</taxon>
        <taxon>Auriscalpiaceae</taxon>
        <taxon>Auriscalpium</taxon>
    </lineage>
</organism>
<proteinExistence type="predicted"/>
<dbReference type="Proteomes" id="UP000814033">
    <property type="component" value="Unassembled WGS sequence"/>
</dbReference>
<keyword evidence="2" id="KW-1185">Reference proteome</keyword>
<evidence type="ECO:0000313" key="2">
    <source>
        <dbReference type="Proteomes" id="UP000814033"/>
    </source>
</evidence>
<gene>
    <name evidence="1" type="ORF">FA95DRAFT_1610286</name>
</gene>
<reference evidence="1" key="2">
    <citation type="journal article" date="2022" name="New Phytol.">
        <title>Evolutionary transition to the ectomycorrhizal habit in the genomes of a hyperdiverse lineage of mushroom-forming fungi.</title>
        <authorList>
            <person name="Looney B."/>
            <person name="Miyauchi S."/>
            <person name="Morin E."/>
            <person name="Drula E."/>
            <person name="Courty P.E."/>
            <person name="Kohler A."/>
            <person name="Kuo A."/>
            <person name="LaButti K."/>
            <person name="Pangilinan J."/>
            <person name="Lipzen A."/>
            <person name="Riley R."/>
            <person name="Andreopoulos W."/>
            <person name="He G."/>
            <person name="Johnson J."/>
            <person name="Nolan M."/>
            <person name="Tritt A."/>
            <person name="Barry K.W."/>
            <person name="Grigoriev I.V."/>
            <person name="Nagy L.G."/>
            <person name="Hibbett D."/>
            <person name="Henrissat B."/>
            <person name="Matheny P.B."/>
            <person name="Labbe J."/>
            <person name="Martin F.M."/>
        </authorList>
    </citation>
    <scope>NUCLEOTIDE SEQUENCE</scope>
    <source>
        <strain evidence="1">FP105234-sp</strain>
    </source>
</reference>
<comment type="caution">
    <text evidence="1">The sequence shown here is derived from an EMBL/GenBank/DDBJ whole genome shotgun (WGS) entry which is preliminary data.</text>
</comment>
<reference evidence="1" key="1">
    <citation type="submission" date="2021-02" db="EMBL/GenBank/DDBJ databases">
        <authorList>
            <consortium name="DOE Joint Genome Institute"/>
            <person name="Ahrendt S."/>
            <person name="Looney B.P."/>
            <person name="Miyauchi S."/>
            <person name="Morin E."/>
            <person name="Drula E."/>
            <person name="Courty P.E."/>
            <person name="Chicoki N."/>
            <person name="Fauchery L."/>
            <person name="Kohler A."/>
            <person name="Kuo A."/>
            <person name="Labutti K."/>
            <person name="Pangilinan J."/>
            <person name="Lipzen A."/>
            <person name="Riley R."/>
            <person name="Andreopoulos W."/>
            <person name="He G."/>
            <person name="Johnson J."/>
            <person name="Barry K.W."/>
            <person name="Grigoriev I.V."/>
            <person name="Nagy L."/>
            <person name="Hibbett D."/>
            <person name="Henrissat B."/>
            <person name="Matheny P.B."/>
            <person name="Labbe J."/>
            <person name="Martin F."/>
        </authorList>
    </citation>
    <scope>NUCLEOTIDE SEQUENCE</scope>
    <source>
        <strain evidence="1">FP105234-sp</strain>
    </source>
</reference>
<sequence>MGKLNFTTDEASLLKAYRISDLTPTKWEDVDHEDSIAGQLASPTGTSADGEGDPLGLGAYVDVRNMDLESRASVLITSKSFDPKAFLSVVHPNATYQDLAAGISHLRGAIDSRSEAIRVLVEDNFDRFVAVKASNDALQAEMAEGLLSAPSEYASRPLRDQLKRAATKANQVFLPVLENASKAQKLRSTLGVFERSKFFFNLPAALIESMEAGRYDAALRDYRKGKFLLESRPGQLLPISTPKDSQAGAIAEQQQKRILDKVWANVEKVMGEMRAVLLRQLREPGRPVEEQEKKIEILLELNTSEDPVWTYFDAQHQFILDQMRKTYQTAIGVVKSKHDKNASKDSLNSSLATQLRRCIAALKTGQQEMIIAQSGGHEVWQAVVEMVKAVSEVLMAALPHFWRISKSFLDGKYKKTTASSSSSRRSPSQVRTMALDMVKLYISLLSEFFVFSDMAVMTPSAGNSLAPLLPTDSNSLTTSHYLMKVLSEIQENVNEINGMEISSETSTSLKGLLESARWRFVDILVHAWLRDANIFYYLETWVSSPTEPFTTSYLSDIQLFQRQVTTWAFKFAGGVDASASSARLGKQYPIPNEFVVKITKAFLDALYAFLDGLVHLASDEAPPAVEHPSTVGDAVAGVSGRPNPLELVDTSTVETRTLLVVSNFGHLKKSLIPSMVTELEGAFSVTIDADRQTLMTVVTELDKTLFEGYVKPKSVAATEKLRAGILDPTMDWYETPQPTEIRPYMYETLMYLVGVHAQVSSAAAPLIDRTLNALVDGLAQESLKDFRQVKRFGMGGMLRATLEIEFMHQTLSRYVTTAAAKMLSDLYNKISQAYARRPGDENLQSHLDGVKRTLAETRRATGIEFLCFRQTKDKDKASKSDGGRERERARERDGGRERSEAASSRRERSRKD</sequence>